<dbReference type="Pfam" id="PF01351">
    <property type="entry name" value="RNase_HII"/>
    <property type="match status" value="1"/>
</dbReference>
<evidence type="ECO:0000256" key="2">
    <source>
        <dbReference type="ARBA" id="ARBA00001936"/>
    </source>
</evidence>
<evidence type="ECO:0000256" key="3">
    <source>
        <dbReference type="ARBA" id="ARBA00001946"/>
    </source>
</evidence>
<dbReference type="PANTHER" id="PTHR10954:SF18">
    <property type="entry name" value="RIBONUCLEASE HII"/>
    <property type="match status" value="1"/>
</dbReference>
<evidence type="ECO:0000256" key="13">
    <source>
        <dbReference type="ARBA" id="ARBA00023211"/>
    </source>
</evidence>
<keyword evidence="10" id="KW-0479">Metal-binding</keyword>
<comment type="subcellular location">
    <subcellularLocation>
        <location evidence="4">Cytoplasm</location>
    </subcellularLocation>
</comment>
<evidence type="ECO:0000256" key="10">
    <source>
        <dbReference type="ARBA" id="ARBA00022723"/>
    </source>
</evidence>
<proteinExistence type="inferred from homology"/>
<keyword evidence="9" id="KW-0540">Nuclease</keyword>
<protein>
    <recommendedName>
        <fullName evidence="7">Ribonuclease HII</fullName>
        <ecNumber evidence="6">3.1.26.4</ecNumber>
    </recommendedName>
</protein>
<keyword evidence="11" id="KW-0255">Endonuclease</keyword>
<dbReference type="PROSITE" id="PS51975">
    <property type="entry name" value="RNASE_H_2"/>
    <property type="match status" value="1"/>
</dbReference>
<comment type="catalytic activity">
    <reaction evidence="1">
        <text>Endonucleolytic cleavage to 5'-phosphomonoester.</text>
        <dbReference type="EC" id="3.1.26.4"/>
    </reaction>
</comment>
<comment type="cofactor">
    <cofactor evidence="2">
        <name>Mn(2+)</name>
        <dbReference type="ChEBI" id="CHEBI:29035"/>
    </cofactor>
</comment>
<keyword evidence="13" id="KW-0464">Manganese</keyword>
<keyword evidence="8" id="KW-0963">Cytoplasm</keyword>
<dbReference type="EMBL" id="MN740994">
    <property type="protein sequence ID" value="QHU22053.1"/>
    <property type="molecule type" value="Genomic_DNA"/>
</dbReference>
<dbReference type="AlphaFoldDB" id="A0A6C0KXS7"/>
<dbReference type="GO" id="GO:0043137">
    <property type="term" value="P:DNA replication, removal of RNA primer"/>
    <property type="evidence" value="ECO:0007669"/>
    <property type="project" value="TreeGrafter"/>
</dbReference>
<dbReference type="PANTHER" id="PTHR10954">
    <property type="entry name" value="RIBONUCLEASE H2 SUBUNIT A"/>
    <property type="match status" value="1"/>
</dbReference>
<comment type="cofactor">
    <cofactor evidence="3">
        <name>Mg(2+)</name>
        <dbReference type="ChEBI" id="CHEBI:18420"/>
    </cofactor>
</comment>
<dbReference type="GO" id="GO:0005737">
    <property type="term" value="C:cytoplasm"/>
    <property type="evidence" value="ECO:0007669"/>
    <property type="project" value="UniProtKB-SubCell"/>
</dbReference>
<evidence type="ECO:0000256" key="4">
    <source>
        <dbReference type="ARBA" id="ARBA00004496"/>
    </source>
</evidence>
<comment type="similarity">
    <text evidence="5">Belongs to the RNase HII family.</text>
</comment>
<evidence type="ECO:0000256" key="8">
    <source>
        <dbReference type="ARBA" id="ARBA00022490"/>
    </source>
</evidence>
<dbReference type="InterPro" id="IPR024567">
    <property type="entry name" value="RNase_HII/HIII_dom"/>
</dbReference>
<dbReference type="GO" id="GO:0046872">
    <property type="term" value="F:metal ion binding"/>
    <property type="evidence" value="ECO:0007669"/>
    <property type="project" value="UniProtKB-KW"/>
</dbReference>
<organism evidence="15">
    <name type="scientific">viral metagenome</name>
    <dbReference type="NCBI Taxonomy" id="1070528"/>
    <lineage>
        <taxon>unclassified sequences</taxon>
        <taxon>metagenomes</taxon>
        <taxon>organismal metagenomes</taxon>
    </lineage>
</organism>
<evidence type="ECO:0000256" key="7">
    <source>
        <dbReference type="ARBA" id="ARBA00019179"/>
    </source>
</evidence>
<evidence type="ECO:0000256" key="11">
    <source>
        <dbReference type="ARBA" id="ARBA00022759"/>
    </source>
</evidence>
<dbReference type="NCBIfam" id="NF000595">
    <property type="entry name" value="PRK00015.1-3"/>
    <property type="match status" value="1"/>
</dbReference>
<dbReference type="InterPro" id="IPR001352">
    <property type="entry name" value="RNase_HII/HIII"/>
</dbReference>
<accession>A0A6C0KXS7</accession>
<keyword evidence="12" id="KW-0378">Hydrolase</keyword>
<evidence type="ECO:0000256" key="6">
    <source>
        <dbReference type="ARBA" id="ARBA00012180"/>
    </source>
</evidence>
<dbReference type="CDD" id="cd07182">
    <property type="entry name" value="RNase_HII_bacteria_HII_like"/>
    <property type="match status" value="1"/>
</dbReference>
<evidence type="ECO:0000256" key="9">
    <source>
        <dbReference type="ARBA" id="ARBA00022722"/>
    </source>
</evidence>
<feature type="domain" description="RNase H type-2" evidence="14">
    <location>
        <begin position="12"/>
        <end position="217"/>
    </location>
</feature>
<dbReference type="GO" id="GO:0003723">
    <property type="term" value="F:RNA binding"/>
    <property type="evidence" value="ECO:0007669"/>
    <property type="project" value="InterPro"/>
</dbReference>
<evidence type="ECO:0000256" key="12">
    <source>
        <dbReference type="ARBA" id="ARBA00022801"/>
    </source>
</evidence>
<dbReference type="Gene3D" id="3.30.420.10">
    <property type="entry name" value="Ribonuclease H-like superfamily/Ribonuclease H"/>
    <property type="match status" value="1"/>
</dbReference>
<sequence length="225" mass="25251">MSYDLRYLEDDAIEVGIDEAGRGALFGRMYVGAVVLPSEIDCFFDNGEAIKQIKDSKKLTERKRGILYDYVKDCAVDSATAWCSNQQIDEENVLQADLNTMHKALESLAVPVQRVLVDGDCWKAWPANPEAEVYKIVDGDSRFLAIAAASILAKVERDRWVLETCDEHPEWHERYGLRSNKGYGAAIHMEGLKTHGPTELHRMSFAPCSGQAKKKQLVKGWEGLD</sequence>
<evidence type="ECO:0000259" key="14">
    <source>
        <dbReference type="PROSITE" id="PS51975"/>
    </source>
</evidence>
<dbReference type="GO" id="GO:0004523">
    <property type="term" value="F:RNA-DNA hybrid ribonuclease activity"/>
    <property type="evidence" value="ECO:0007669"/>
    <property type="project" value="UniProtKB-EC"/>
</dbReference>
<dbReference type="GO" id="GO:0032299">
    <property type="term" value="C:ribonuclease H2 complex"/>
    <property type="evidence" value="ECO:0007669"/>
    <property type="project" value="TreeGrafter"/>
</dbReference>
<dbReference type="SUPFAM" id="SSF53098">
    <property type="entry name" value="Ribonuclease H-like"/>
    <property type="match status" value="1"/>
</dbReference>
<dbReference type="EC" id="3.1.26.4" evidence="6"/>
<evidence type="ECO:0000256" key="1">
    <source>
        <dbReference type="ARBA" id="ARBA00000077"/>
    </source>
</evidence>
<evidence type="ECO:0000256" key="5">
    <source>
        <dbReference type="ARBA" id="ARBA00007383"/>
    </source>
</evidence>
<evidence type="ECO:0000313" key="15">
    <source>
        <dbReference type="EMBL" id="QHU22053.1"/>
    </source>
</evidence>
<dbReference type="InterPro" id="IPR022898">
    <property type="entry name" value="RNase_HII"/>
</dbReference>
<dbReference type="InterPro" id="IPR012337">
    <property type="entry name" value="RNaseH-like_sf"/>
</dbReference>
<name>A0A6C0KXS7_9ZZZZ</name>
<dbReference type="GO" id="GO:0006298">
    <property type="term" value="P:mismatch repair"/>
    <property type="evidence" value="ECO:0007669"/>
    <property type="project" value="TreeGrafter"/>
</dbReference>
<dbReference type="InterPro" id="IPR036397">
    <property type="entry name" value="RNaseH_sf"/>
</dbReference>
<reference evidence="15" key="1">
    <citation type="journal article" date="2020" name="Nature">
        <title>Giant virus diversity and host interactions through global metagenomics.</title>
        <authorList>
            <person name="Schulz F."/>
            <person name="Roux S."/>
            <person name="Paez-Espino D."/>
            <person name="Jungbluth S."/>
            <person name="Walsh D.A."/>
            <person name="Denef V.J."/>
            <person name="McMahon K.D."/>
            <person name="Konstantinidis K.T."/>
            <person name="Eloe-Fadrosh E.A."/>
            <person name="Kyrpides N.C."/>
            <person name="Woyke T."/>
        </authorList>
    </citation>
    <scope>NUCLEOTIDE SEQUENCE</scope>
    <source>
        <strain evidence="15">GVMAG-S-3300013286-35</strain>
    </source>
</reference>